<dbReference type="CDD" id="cd06296">
    <property type="entry name" value="PBP1_CatR-like"/>
    <property type="match status" value="1"/>
</dbReference>
<keyword evidence="6" id="KW-1185">Reference proteome</keyword>
<dbReference type="SUPFAM" id="SSF53822">
    <property type="entry name" value="Periplasmic binding protein-like I"/>
    <property type="match status" value="1"/>
</dbReference>
<dbReference type="InterPro" id="IPR000843">
    <property type="entry name" value="HTH_LacI"/>
</dbReference>
<keyword evidence="3" id="KW-0804">Transcription</keyword>
<dbReference type="Pfam" id="PF13377">
    <property type="entry name" value="Peripla_BP_3"/>
    <property type="match status" value="1"/>
</dbReference>
<evidence type="ECO:0000256" key="2">
    <source>
        <dbReference type="ARBA" id="ARBA00023125"/>
    </source>
</evidence>
<dbReference type="OrthoDB" id="3595338at2"/>
<evidence type="ECO:0000256" key="3">
    <source>
        <dbReference type="ARBA" id="ARBA00023163"/>
    </source>
</evidence>
<dbReference type="SMART" id="SM00354">
    <property type="entry name" value="HTH_LACI"/>
    <property type="match status" value="1"/>
</dbReference>
<reference evidence="5 6" key="1">
    <citation type="submission" date="2016-11" db="EMBL/GenBank/DDBJ databases">
        <authorList>
            <person name="Jaros S."/>
            <person name="Januszkiewicz K."/>
            <person name="Wedrychowicz H."/>
        </authorList>
    </citation>
    <scope>NUCLEOTIDE SEQUENCE [LARGE SCALE GENOMIC DNA]</scope>
    <source>
        <strain evidence="5 6">DSM 46144</strain>
    </source>
</reference>
<feature type="domain" description="HTH lacI-type" evidence="4">
    <location>
        <begin position="7"/>
        <end position="61"/>
    </location>
</feature>
<dbReference type="PROSITE" id="PS50932">
    <property type="entry name" value="HTH_LACI_2"/>
    <property type="match status" value="1"/>
</dbReference>
<keyword evidence="1" id="KW-0805">Transcription regulation</keyword>
<evidence type="ECO:0000256" key="1">
    <source>
        <dbReference type="ARBA" id="ARBA00023015"/>
    </source>
</evidence>
<sequence length="340" mass="36124">MTSGEPATMEDLARMAGVSVATVSRALSGKPGVSASTRSAIARLAREHRFTSNQSARALSTGQTGRVTVTLPRIEAEYFARILAGAAQVIHDAGLSLVLETTQHERDRQSDAIQGFVTSGVDGALILLPAESNQEISALYDSGFKFVIIDPIDQVTAPMPWVTSTHAMGARHAVEHLLGLGHRRIAMITGEPHFFSTKERLHGAREALERAGVGLDPDLVRVSGYTESAAAYDVAVDLLRHPDPPTAIFAFNDRLAFTTLQAAHALKIPVPDALSIVGFDDMEAAKLISPGLTTVRQPLAAMGSTAATMLIQLLNGQTPLGMHIQLATELVVRRSTGTPG</sequence>
<dbReference type="RefSeq" id="WP_073257126.1">
    <property type="nucleotide sequence ID" value="NZ_FRCS01000003.1"/>
</dbReference>
<evidence type="ECO:0000313" key="6">
    <source>
        <dbReference type="Proteomes" id="UP000184440"/>
    </source>
</evidence>
<dbReference type="CDD" id="cd01392">
    <property type="entry name" value="HTH_LacI"/>
    <property type="match status" value="1"/>
</dbReference>
<dbReference type="STRING" id="134849.SAMN05443668_103223"/>
<dbReference type="EMBL" id="FRCS01000003">
    <property type="protein sequence ID" value="SHN14822.1"/>
    <property type="molecule type" value="Genomic_DNA"/>
</dbReference>
<dbReference type="InterPro" id="IPR046335">
    <property type="entry name" value="LacI/GalR-like_sensor"/>
</dbReference>
<organism evidence="5 6">
    <name type="scientific">Cryptosporangium aurantiacum</name>
    <dbReference type="NCBI Taxonomy" id="134849"/>
    <lineage>
        <taxon>Bacteria</taxon>
        <taxon>Bacillati</taxon>
        <taxon>Actinomycetota</taxon>
        <taxon>Actinomycetes</taxon>
        <taxon>Cryptosporangiales</taxon>
        <taxon>Cryptosporangiaceae</taxon>
        <taxon>Cryptosporangium</taxon>
    </lineage>
</organism>
<dbReference type="AlphaFoldDB" id="A0A1M7PDU6"/>
<dbReference type="Proteomes" id="UP000184440">
    <property type="component" value="Unassembled WGS sequence"/>
</dbReference>
<dbReference type="InterPro" id="IPR028082">
    <property type="entry name" value="Peripla_BP_I"/>
</dbReference>
<evidence type="ECO:0000259" key="4">
    <source>
        <dbReference type="PROSITE" id="PS50932"/>
    </source>
</evidence>
<dbReference type="Pfam" id="PF00356">
    <property type="entry name" value="LacI"/>
    <property type="match status" value="1"/>
</dbReference>
<dbReference type="Gene3D" id="1.10.260.40">
    <property type="entry name" value="lambda repressor-like DNA-binding domains"/>
    <property type="match status" value="1"/>
</dbReference>
<proteinExistence type="predicted"/>
<dbReference type="PANTHER" id="PTHR30146:SF153">
    <property type="entry name" value="LACTOSE OPERON REPRESSOR"/>
    <property type="match status" value="1"/>
</dbReference>
<keyword evidence="2" id="KW-0238">DNA-binding</keyword>
<dbReference type="GO" id="GO:0000976">
    <property type="term" value="F:transcription cis-regulatory region binding"/>
    <property type="evidence" value="ECO:0007669"/>
    <property type="project" value="TreeGrafter"/>
</dbReference>
<gene>
    <name evidence="5" type="ORF">SAMN05443668_103223</name>
</gene>
<dbReference type="GO" id="GO:0003700">
    <property type="term" value="F:DNA-binding transcription factor activity"/>
    <property type="evidence" value="ECO:0007669"/>
    <property type="project" value="TreeGrafter"/>
</dbReference>
<accession>A0A1M7PDU6</accession>
<evidence type="ECO:0000313" key="5">
    <source>
        <dbReference type="EMBL" id="SHN14822.1"/>
    </source>
</evidence>
<dbReference type="Gene3D" id="3.40.50.2300">
    <property type="match status" value="2"/>
</dbReference>
<dbReference type="PROSITE" id="PS00356">
    <property type="entry name" value="HTH_LACI_1"/>
    <property type="match status" value="1"/>
</dbReference>
<dbReference type="InterPro" id="IPR010982">
    <property type="entry name" value="Lambda_DNA-bd_dom_sf"/>
</dbReference>
<name>A0A1M7PDU6_9ACTN</name>
<dbReference type="PANTHER" id="PTHR30146">
    <property type="entry name" value="LACI-RELATED TRANSCRIPTIONAL REPRESSOR"/>
    <property type="match status" value="1"/>
</dbReference>
<dbReference type="SUPFAM" id="SSF47413">
    <property type="entry name" value="lambda repressor-like DNA-binding domains"/>
    <property type="match status" value="1"/>
</dbReference>
<protein>
    <submittedName>
        <fullName evidence="5">Transcriptional regulator, LacI family</fullName>
    </submittedName>
</protein>